<evidence type="ECO:0000313" key="13">
    <source>
        <dbReference type="EMBL" id="MBP3192425.1"/>
    </source>
</evidence>
<sequence>MEVIFSILQTVLIFVAAIFILVLVHELGHFLAAKLFGMRVERFSIGFPPRLVGVKKGDTDYCISALPLGGYVKISGMVDESMDDSFEASEPKDYEYRSKPVWQRMIVITAGVIFNMLLAYAIFAVITFSHGVNQIPAENIQGMYIPDTSTAADVGFETGDRLVAVNDKEIEYVRRGQFFSMSDITSRSLSFTVERDGEMITIEPPADFLDYLARNPEFLELQNALPSKVGAVAEDTPAEKAGLQEGDEIIAIDGEEIGYWAQMVEKIQAGGEEMLFTVRRNSDTLEKTISPEPERRVIGIAIVDPHQYFGYETISFGVFGSIREGVNQAHDTLFGIINGFRQLLTGTISVRENLGGPVAIASVTAEVTERGGALGFWNFTAFLSITLALMNILPIPMLDGGHLMFLIYEAVTRREPSMKVRMALQQIGFILLISLMIFVTFNDILRHVVN</sequence>
<reference evidence="13" key="1">
    <citation type="submission" date="2021-02" db="EMBL/GenBank/DDBJ databases">
        <title>Natronogracilivirga saccharolytica gen. nov. sp. nov. a new anaerobic, haloalkiliphilic carbohydrate-fermenting bacterium from soda lake and proposing of Cyclonatronumiaceae fam. nov. in the phylum Balneolaeota.</title>
        <authorList>
            <person name="Zhilina T.N."/>
            <person name="Sorokin D.Y."/>
            <person name="Zavarzina D.G."/>
            <person name="Toshchakov S.V."/>
            <person name="Kublanov I.V."/>
        </authorList>
    </citation>
    <scope>NUCLEOTIDE SEQUENCE</scope>
    <source>
        <strain evidence="13">Z-1702</strain>
    </source>
</reference>
<evidence type="ECO:0000256" key="1">
    <source>
        <dbReference type="ARBA" id="ARBA00001947"/>
    </source>
</evidence>
<keyword evidence="10 11" id="KW-0472">Membrane</keyword>
<keyword evidence="9 11" id="KW-0482">Metalloprotease</keyword>
<dbReference type="InterPro" id="IPR036034">
    <property type="entry name" value="PDZ_sf"/>
</dbReference>
<evidence type="ECO:0000256" key="4">
    <source>
        <dbReference type="ARBA" id="ARBA00022670"/>
    </source>
</evidence>
<evidence type="ECO:0000256" key="2">
    <source>
        <dbReference type="ARBA" id="ARBA00004141"/>
    </source>
</evidence>
<evidence type="ECO:0000256" key="11">
    <source>
        <dbReference type="RuleBase" id="RU362031"/>
    </source>
</evidence>
<feature type="transmembrane region" description="Helical" evidence="11">
    <location>
        <begin position="423"/>
        <end position="441"/>
    </location>
</feature>
<dbReference type="InterPro" id="IPR008915">
    <property type="entry name" value="Peptidase_M50"/>
</dbReference>
<dbReference type="GO" id="GO:0016020">
    <property type="term" value="C:membrane"/>
    <property type="evidence" value="ECO:0007669"/>
    <property type="project" value="UniProtKB-SubCell"/>
</dbReference>
<dbReference type="RefSeq" id="WP_210511325.1">
    <property type="nucleotide sequence ID" value="NZ_JAFIDN010000004.1"/>
</dbReference>
<evidence type="ECO:0000256" key="8">
    <source>
        <dbReference type="ARBA" id="ARBA00022989"/>
    </source>
</evidence>
<dbReference type="InterPro" id="IPR001478">
    <property type="entry name" value="PDZ"/>
</dbReference>
<evidence type="ECO:0000256" key="9">
    <source>
        <dbReference type="ARBA" id="ARBA00023049"/>
    </source>
</evidence>
<comment type="cofactor">
    <cofactor evidence="1 11">
        <name>Zn(2+)</name>
        <dbReference type="ChEBI" id="CHEBI:29105"/>
    </cofactor>
</comment>
<feature type="transmembrane region" description="Helical" evidence="11">
    <location>
        <begin position="6"/>
        <end position="32"/>
    </location>
</feature>
<dbReference type="EC" id="3.4.24.-" evidence="11"/>
<proteinExistence type="inferred from homology"/>
<comment type="similarity">
    <text evidence="3 11">Belongs to the peptidase M50B family.</text>
</comment>
<comment type="caution">
    <text evidence="13">The sequence shown here is derived from an EMBL/GenBank/DDBJ whole genome shotgun (WGS) entry which is preliminary data.</text>
</comment>
<dbReference type="SMART" id="SM00228">
    <property type="entry name" value="PDZ"/>
    <property type="match status" value="2"/>
</dbReference>
<dbReference type="SUPFAM" id="SSF50156">
    <property type="entry name" value="PDZ domain-like"/>
    <property type="match status" value="2"/>
</dbReference>
<evidence type="ECO:0000256" key="3">
    <source>
        <dbReference type="ARBA" id="ARBA00007931"/>
    </source>
</evidence>
<keyword evidence="8 11" id="KW-1133">Transmembrane helix</keyword>
<keyword evidence="11" id="KW-0479">Metal-binding</keyword>
<feature type="domain" description="PDZ" evidence="12">
    <location>
        <begin position="229"/>
        <end position="282"/>
    </location>
</feature>
<keyword evidence="4" id="KW-0645">Protease</keyword>
<dbReference type="Proteomes" id="UP000673975">
    <property type="component" value="Unassembled WGS sequence"/>
</dbReference>
<evidence type="ECO:0000259" key="12">
    <source>
        <dbReference type="PROSITE" id="PS50106"/>
    </source>
</evidence>
<evidence type="ECO:0000256" key="5">
    <source>
        <dbReference type="ARBA" id="ARBA00022692"/>
    </source>
</evidence>
<dbReference type="AlphaFoldDB" id="A0A8J7UUH2"/>
<accession>A0A8J7UUH2</accession>
<evidence type="ECO:0000256" key="10">
    <source>
        <dbReference type="ARBA" id="ARBA00023136"/>
    </source>
</evidence>
<dbReference type="EMBL" id="JAFIDN010000004">
    <property type="protein sequence ID" value="MBP3192425.1"/>
    <property type="molecule type" value="Genomic_DNA"/>
</dbReference>
<dbReference type="CDD" id="cd23081">
    <property type="entry name" value="cpPDZ_EcRseP-like"/>
    <property type="match status" value="1"/>
</dbReference>
<dbReference type="CDD" id="cd06163">
    <property type="entry name" value="S2P-M50_PDZ_RseP-like"/>
    <property type="match status" value="2"/>
</dbReference>
<keyword evidence="6 11" id="KW-0378">Hydrolase</keyword>
<feature type="transmembrane region" description="Helical" evidence="11">
    <location>
        <begin position="106"/>
        <end position="128"/>
    </location>
</feature>
<name>A0A8J7UUH2_9BACT</name>
<dbReference type="Pfam" id="PF17820">
    <property type="entry name" value="PDZ_6"/>
    <property type="match status" value="1"/>
</dbReference>
<evidence type="ECO:0000313" key="14">
    <source>
        <dbReference type="Proteomes" id="UP000673975"/>
    </source>
</evidence>
<evidence type="ECO:0000256" key="6">
    <source>
        <dbReference type="ARBA" id="ARBA00022801"/>
    </source>
</evidence>
<dbReference type="Gene3D" id="2.30.42.10">
    <property type="match status" value="2"/>
</dbReference>
<dbReference type="GO" id="GO:0006508">
    <property type="term" value="P:proteolysis"/>
    <property type="evidence" value="ECO:0007669"/>
    <property type="project" value="UniProtKB-KW"/>
</dbReference>
<dbReference type="InterPro" id="IPR041489">
    <property type="entry name" value="PDZ_6"/>
</dbReference>
<keyword evidence="14" id="KW-1185">Reference proteome</keyword>
<dbReference type="PROSITE" id="PS50106">
    <property type="entry name" value="PDZ"/>
    <property type="match status" value="1"/>
</dbReference>
<dbReference type="GO" id="GO:0004222">
    <property type="term" value="F:metalloendopeptidase activity"/>
    <property type="evidence" value="ECO:0007669"/>
    <property type="project" value="InterPro"/>
</dbReference>
<gene>
    <name evidence="13" type="primary">rseP</name>
    <name evidence="13" type="ORF">NATSA_07105</name>
</gene>
<dbReference type="NCBIfam" id="TIGR00054">
    <property type="entry name" value="RIP metalloprotease RseP"/>
    <property type="match status" value="1"/>
</dbReference>
<organism evidence="13 14">
    <name type="scientific">Natronogracilivirga saccharolytica</name>
    <dbReference type="NCBI Taxonomy" id="2812953"/>
    <lineage>
        <taxon>Bacteria</taxon>
        <taxon>Pseudomonadati</taxon>
        <taxon>Balneolota</taxon>
        <taxon>Balneolia</taxon>
        <taxon>Balneolales</taxon>
        <taxon>Cyclonatronaceae</taxon>
        <taxon>Natronogracilivirga</taxon>
    </lineage>
</organism>
<keyword evidence="5 11" id="KW-0812">Transmembrane</keyword>
<feature type="transmembrane region" description="Helical" evidence="11">
    <location>
        <begin position="374"/>
        <end position="395"/>
    </location>
</feature>
<dbReference type="GO" id="GO:0046872">
    <property type="term" value="F:metal ion binding"/>
    <property type="evidence" value="ECO:0007669"/>
    <property type="project" value="UniProtKB-KW"/>
</dbReference>
<dbReference type="PANTHER" id="PTHR42837">
    <property type="entry name" value="REGULATOR OF SIGMA-E PROTEASE RSEP"/>
    <property type="match status" value="1"/>
</dbReference>
<dbReference type="Pfam" id="PF02163">
    <property type="entry name" value="Peptidase_M50"/>
    <property type="match status" value="1"/>
</dbReference>
<comment type="subcellular location">
    <subcellularLocation>
        <location evidence="2">Membrane</location>
        <topology evidence="2">Multi-pass membrane protein</topology>
    </subcellularLocation>
</comment>
<keyword evidence="7 11" id="KW-0862">Zinc</keyword>
<dbReference type="PANTHER" id="PTHR42837:SF2">
    <property type="entry name" value="MEMBRANE METALLOPROTEASE ARASP2, CHLOROPLASTIC-RELATED"/>
    <property type="match status" value="1"/>
</dbReference>
<protein>
    <recommendedName>
        <fullName evidence="11">Zinc metalloprotease</fullName>
        <ecNumber evidence="11">3.4.24.-</ecNumber>
    </recommendedName>
</protein>
<evidence type="ECO:0000256" key="7">
    <source>
        <dbReference type="ARBA" id="ARBA00022833"/>
    </source>
</evidence>
<dbReference type="InterPro" id="IPR004387">
    <property type="entry name" value="Pept_M50_Zn"/>
</dbReference>